<protein>
    <recommendedName>
        <fullName evidence="8">Transposase, Mutator family</fullName>
    </recommendedName>
</protein>
<gene>
    <name evidence="6" type="ORF">GWK41_00285</name>
</gene>
<evidence type="ECO:0000256" key="4">
    <source>
        <dbReference type="ARBA" id="ARBA00023125"/>
    </source>
</evidence>
<dbReference type="Proteomes" id="UP000772812">
    <property type="component" value="Unassembled WGS sequence"/>
</dbReference>
<name>A0ABS1GF28_9AQUI</name>
<keyword evidence="5" id="KW-0233">DNA recombination</keyword>
<evidence type="ECO:0000256" key="3">
    <source>
        <dbReference type="ARBA" id="ARBA00022578"/>
    </source>
</evidence>
<comment type="similarity">
    <text evidence="2">Belongs to the transposase mutator family.</text>
</comment>
<evidence type="ECO:0000313" key="6">
    <source>
        <dbReference type="EMBL" id="MBK3331498.1"/>
    </source>
</evidence>
<comment type="caution">
    <text evidence="6">The sequence shown here is derived from an EMBL/GenBank/DDBJ whole genome shotgun (WGS) entry which is preliminary data.</text>
</comment>
<evidence type="ECO:0000313" key="7">
    <source>
        <dbReference type="Proteomes" id="UP000772812"/>
    </source>
</evidence>
<proteinExistence type="inferred from homology"/>
<reference evidence="6 7" key="1">
    <citation type="journal article" date="2021" name="Syst. Appl. Microbiol.">
        <title>Persephonella atlantica sp. nov.: How to adapt to physico-chemical gradients in high temperature hydrothermal habitats.</title>
        <authorList>
            <person name="Francois D.X."/>
            <person name="Godfroy A."/>
            <person name="Mathien C."/>
            <person name="Aube J."/>
            <person name="Cathalot C."/>
            <person name="Lesongeur F."/>
            <person name="L'Haridon S."/>
            <person name="Philippon X."/>
            <person name="Roussel E.G."/>
        </authorList>
    </citation>
    <scope>NUCLEOTIDE SEQUENCE [LARGE SCALE GENOMIC DNA]</scope>
    <source>
        <strain evidence="6 7">MO1340</strain>
    </source>
</reference>
<keyword evidence="7" id="KW-1185">Reference proteome</keyword>
<evidence type="ECO:0000256" key="1">
    <source>
        <dbReference type="ARBA" id="ARBA00002190"/>
    </source>
</evidence>
<keyword evidence="4" id="KW-0238">DNA-binding</keyword>
<dbReference type="Pfam" id="PF00872">
    <property type="entry name" value="Transposase_mut"/>
    <property type="match status" value="1"/>
</dbReference>
<dbReference type="EMBL" id="JAACYA010000001">
    <property type="protein sequence ID" value="MBK3331498.1"/>
    <property type="molecule type" value="Genomic_DNA"/>
</dbReference>
<accession>A0ABS1GF28</accession>
<dbReference type="RefSeq" id="WP_200672920.1">
    <property type="nucleotide sequence ID" value="NZ_JAACYA010000001.1"/>
</dbReference>
<sequence>MEKKYNPNDVKQKIRDLIQQILQEDLEAELEEFLGCSKYERTDSDNDRNGYIPKTVKTDIGEVEI</sequence>
<evidence type="ECO:0008006" key="8">
    <source>
        <dbReference type="Google" id="ProtNLM"/>
    </source>
</evidence>
<dbReference type="InterPro" id="IPR001207">
    <property type="entry name" value="Transposase_mutator"/>
</dbReference>
<comment type="function">
    <text evidence="1">Required for the transposition of the insertion element.</text>
</comment>
<evidence type="ECO:0000256" key="5">
    <source>
        <dbReference type="ARBA" id="ARBA00023172"/>
    </source>
</evidence>
<evidence type="ECO:0000256" key="2">
    <source>
        <dbReference type="ARBA" id="ARBA00010961"/>
    </source>
</evidence>
<keyword evidence="3" id="KW-0815">Transposition</keyword>
<organism evidence="6 7">
    <name type="scientific">Persephonella atlantica</name>
    <dbReference type="NCBI Taxonomy" id="2699429"/>
    <lineage>
        <taxon>Bacteria</taxon>
        <taxon>Pseudomonadati</taxon>
        <taxon>Aquificota</taxon>
        <taxon>Aquificia</taxon>
        <taxon>Aquificales</taxon>
        <taxon>Hydrogenothermaceae</taxon>
        <taxon>Persephonella</taxon>
    </lineage>
</organism>